<evidence type="ECO:0000313" key="17">
    <source>
        <dbReference type="Proteomes" id="UP000823933"/>
    </source>
</evidence>
<evidence type="ECO:0000256" key="4">
    <source>
        <dbReference type="ARBA" id="ARBA00015492"/>
    </source>
</evidence>
<evidence type="ECO:0000256" key="12">
    <source>
        <dbReference type="ARBA" id="ARBA00048366"/>
    </source>
</evidence>
<keyword evidence="7 13" id="KW-0819">tRNA processing</keyword>
<dbReference type="Pfam" id="PF03481">
    <property type="entry name" value="Sua5_C"/>
    <property type="match status" value="1"/>
</dbReference>
<evidence type="ECO:0000256" key="3">
    <source>
        <dbReference type="ARBA" id="ARBA00012584"/>
    </source>
</evidence>
<dbReference type="InterPro" id="IPR017945">
    <property type="entry name" value="DHBP_synth_RibB-like_a/b_dom"/>
</dbReference>
<dbReference type="EC" id="2.7.7.87" evidence="3 13"/>
<comment type="catalytic activity">
    <reaction evidence="12 13">
        <text>L-threonine + hydrogencarbonate + ATP = L-threonylcarbamoyladenylate + diphosphate + H2O</text>
        <dbReference type="Rhea" id="RHEA:36407"/>
        <dbReference type="ChEBI" id="CHEBI:15377"/>
        <dbReference type="ChEBI" id="CHEBI:17544"/>
        <dbReference type="ChEBI" id="CHEBI:30616"/>
        <dbReference type="ChEBI" id="CHEBI:33019"/>
        <dbReference type="ChEBI" id="CHEBI:57926"/>
        <dbReference type="ChEBI" id="CHEBI:73682"/>
        <dbReference type="EC" id="2.7.7.87"/>
    </reaction>
</comment>
<dbReference type="AlphaFoldDB" id="A0A9D1Q9U7"/>
<sequence>MSIETLLCPADQAGVARAAALLRQGEIIALPTETVYGIAADARNGSAVKKIFAAKGRPQDNPLIVHIDDVKMLPGLVSEYPERAQLLAAAFWPGPLTIIMPRGPEVADECCAGLDTVGIRMPSHPVVRQVIEASGCAFAAPSANLSGKPSPTTAQDVWTDMQGRLPLILDGGPCDVGVESTVVSVVGEKPTLFRPGRITLEDLERALGEEVELSPAILEKLAEGEVARSPGMKYKHYAPKADITILDGTFEQYKAYLKAHAGQNPACLCFTGEAAELEAMGFACVEYGREGDGAGQAQHIFRCLRALDEQGDRVVYARCPRRDGVSMAVYNRLVRAAAFRVVTL</sequence>
<comment type="function">
    <text evidence="13">Required for the formation of a threonylcarbamoyl group on adenosine at position 37 (t(6)A37) in tRNAs that read codons beginning with adenine.</text>
</comment>
<dbReference type="Gene3D" id="3.40.50.11030">
    <property type="entry name" value="Threonylcarbamoyl-AMP synthase, C-terminal domain"/>
    <property type="match status" value="1"/>
</dbReference>
<dbReference type="GO" id="GO:0005524">
    <property type="term" value="F:ATP binding"/>
    <property type="evidence" value="ECO:0007669"/>
    <property type="project" value="UniProtKB-UniRule"/>
</dbReference>
<feature type="binding site" evidence="14">
    <location>
        <position position="66"/>
    </location>
    <ligand>
        <name>L-threonine</name>
        <dbReference type="ChEBI" id="CHEBI:57926"/>
    </ligand>
</feature>
<keyword evidence="6 13" id="KW-0808">Transferase</keyword>
<dbReference type="InterPro" id="IPR050156">
    <property type="entry name" value="TC-AMP_synthase_SUA5"/>
</dbReference>
<evidence type="ECO:0000256" key="6">
    <source>
        <dbReference type="ARBA" id="ARBA00022679"/>
    </source>
</evidence>
<dbReference type="Pfam" id="PF01300">
    <property type="entry name" value="Sua5_yciO_yrdC"/>
    <property type="match status" value="1"/>
</dbReference>
<dbReference type="InterPro" id="IPR010923">
    <property type="entry name" value="T(6)A37_SUA5"/>
</dbReference>
<feature type="domain" description="YrdC-like" evidence="15">
    <location>
        <begin position="12"/>
        <end position="198"/>
    </location>
</feature>
<proteinExistence type="inferred from homology"/>
<keyword evidence="8 13" id="KW-0548">Nucleotidyltransferase</keyword>
<dbReference type="EMBL" id="DXHQ01000059">
    <property type="protein sequence ID" value="HIW08709.1"/>
    <property type="molecule type" value="Genomic_DNA"/>
</dbReference>
<comment type="caution">
    <text evidence="16">The sequence shown here is derived from an EMBL/GenBank/DDBJ whole genome shotgun (WGS) entry which is preliminary data.</text>
</comment>
<comment type="subcellular location">
    <subcellularLocation>
        <location evidence="1 13">Cytoplasm</location>
    </subcellularLocation>
</comment>
<evidence type="ECO:0000256" key="11">
    <source>
        <dbReference type="ARBA" id="ARBA00029774"/>
    </source>
</evidence>
<dbReference type="PROSITE" id="PS51163">
    <property type="entry name" value="YRDC"/>
    <property type="match status" value="1"/>
</dbReference>
<dbReference type="GO" id="GO:0006450">
    <property type="term" value="P:regulation of translational fidelity"/>
    <property type="evidence" value="ECO:0007669"/>
    <property type="project" value="TreeGrafter"/>
</dbReference>
<feature type="binding site" evidence="14">
    <location>
        <position position="142"/>
    </location>
    <ligand>
        <name>L-threonine</name>
        <dbReference type="ChEBI" id="CHEBI:57926"/>
    </ligand>
</feature>
<feature type="binding site" evidence="14">
    <location>
        <position position="180"/>
    </location>
    <ligand>
        <name>L-threonine</name>
        <dbReference type="ChEBI" id="CHEBI:57926"/>
    </ligand>
</feature>
<evidence type="ECO:0000256" key="8">
    <source>
        <dbReference type="ARBA" id="ARBA00022695"/>
    </source>
</evidence>
<dbReference type="GO" id="GO:0061710">
    <property type="term" value="F:L-threonylcarbamoyladenylate synthase"/>
    <property type="evidence" value="ECO:0007669"/>
    <property type="project" value="UniProtKB-EC"/>
</dbReference>
<dbReference type="Proteomes" id="UP000823933">
    <property type="component" value="Unassembled WGS sequence"/>
</dbReference>
<dbReference type="InterPro" id="IPR038385">
    <property type="entry name" value="Sua5/YwlC_C"/>
</dbReference>
<keyword evidence="10 13" id="KW-0067">ATP-binding</keyword>
<dbReference type="PIRSF" id="PIRSF004930">
    <property type="entry name" value="Tln_factor_SUA5"/>
    <property type="match status" value="1"/>
</dbReference>
<evidence type="ECO:0000256" key="5">
    <source>
        <dbReference type="ARBA" id="ARBA00022490"/>
    </source>
</evidence>
<evidence type="ECO:0000259" key="15">
    <source>
        <dbReference type="PROSITE" id="PS51163"/>
    </source>
</evidence>
<organism evidence="16 17">
    <name type="scientific">Candidatus Faecalibacterium intestinigallinarum</name>
    <dbReference type="NCBI Taxonomy" id="2838581"/>
    <lineage>
        <taxon>Bacteria</taxon>
        <taxon>Bacillati</taxon>
        <taxon>Bacillota</taxon>
        <taxon>Clostridia</taxon>
        <taxon>Eubacteriales</taxon>
        <taxon>Oscillospiraceae</taxon>
        <taxon>Faecalibacterium</taxon>
    </lineage>
</organism>
<reference evidence="16" key="1">
    <citation type="journal article" date="2021" name="PeerJ">
        <title>Extensive microbial diversity within the chicken gut microbiome revealed by metagenomics and culture.</title>
        <authorList>
            <person name="Gilroy R."/>
            <person name="Ravi A."/>
            <person name="Getino M."/>
            <person name="Pursley I."/>
            <person name="Horton D.L."/>
            <person name="Alikhan N.F."/>
            <person name="Baker D."/>
            <person name="Gharbi K."/>
            <person name="Hall N."/>
            <person name="Watson M."/>
            <person name="Adriaenssens E.M."/>
            <person name="Foster-Nyarko E."/>
            <person name="Jarju S."/>
            <person name="Secka A."/>
            <person name="Antonio M."/>
            <person name="Oren A."/>
            <person name="Chaudhuri R.R."/>
            <person name="La Ragione R."/>
            <person name="Hildebrand F."/>
            <person name="Pallen M.J."/>
        </authorList>
    </citation>
    <scope>NUCLEOTIDE SEQUENCE</scope>
    <source>
        <strain evidence="16">ChiHcolR34-3080</strain>
    </source>
</reference>
<dbReference type="GO" id="GO:0000049">
    <property type="term" value="F:tRNA binding"/>
    <property type="evidence" value="ECO:0007669"/>
    <property type="project" value="TreeGrafter"/>
</dbReference>
<gene>
    <name evidence="16" type="ORF">H9890_04825</name>
</gene>
<feature type="binding site" evidence="14">
    <location>
        <position position="61"/>
    </location>
    <ligand>
        <name>ATP</name>
        <dbReference type="ChEBI" id="CHEBI:30616"/>
    </ligand>
</feature>
<evidence type="ECO:0000256" key="9">
    <source>
        <dbReference type="ARBA" id="ARBA00022741"/>
    </source>
</evidence>
<protein>
    <recommendedName>
        <fullName evidence="4 13">Threonylcarbamoyl-AMP synthase</fullName>
        <shortName evidence="13">TC-AMP synthase</shortName>
        <ecNumber evidence="3 13">2.7.7.87</ecNumber>
    </recommendedName>
    <alternativeName>
        <fullName evidence="11 13">L-threonylcarbamoyladenylate synthase</fullName>
    </alternativeName>
</protein>
<feature type="binding site" evidence="14">
    <location>
        <position position="237"/>
    </location>
    <ligand>
        <name>ATP</name>
        <dbReference type="ChEBI" id="CHEBI:30616"/>
    </ligand>
</feature>
<evidence type="ECO:0000313" key="16">
    <source>
        <dbReference type="EMBL" id="HIW08709.1"/>
    </source>
</evidence>
<dbReference type="PANTHER" id="PTHR17490:SF16">
    <property type="entry name" value="THREONYLCARBAMOYL-AMP SYNTHASE"/>
    <property type="match status" value="1"/>
</dbReference>
<feature type="binding site" evidence="14">
    <location>
        <position position="116"/>
    </location>
    <ligand>
        <name>ATP</name>
        <dbReference type="ChEBI" id="CHEBI:30616"/>
    </ligand>
</feature>
<evidence type="ECO:0000256" key="7">
    <source>
        <dbReference type="ARBA" id="ARBA00022694"/>
    </source>
</evidence>
<feature type="binding site" evidence="14">
    <location>
        <position position="120"/>
    </location>
    <ligand>
        <name>L-threonine</name>
        <dbReference type="ChEBI" id="CHEBI:57926"/>
    </ligand>
</feature>
<dbReference type="InterPro" id="IPR005145">
    <property type="entry name" value="Sua5_C"/>
</dbReference>
<dbReference type="PANTHER" id="PTHR17490">
    <property type="entry name" value="SUA5"/>
    <property type="match status" value="1"/>
</dbReference>
<keyword evidence="5 13" id="KW-0963">Cytoplasm</keyword>
<dbReference type="GO" id="GO:0008033">
    <property type="term" value="P:tRNA processing"/>
    <property type="evidence" value="ECO:0007669"/>
    <property type="project" value="UniProtKB-KW"/>
</dbReference>
<name>A0A9D1Q9U7_9FIRM</name>
<evidence type="ECO:0000256" key="2">
    <source>
        <dbReference type="ARBA" id="ARBA00007663"/>
    </source>
</evidence>
<feature type="binding site" evidence="14">
    <location>
        <position position="34"/>
    </location>
    <ligand>
        <name>L-threonine</name>
        <dbReference type="ChEBI" id="CHEBI:57926"/>
    </ligand>
</feature>
<dbReference type="SUPFAM" id="SSF55821">
    <property type="entry name" value="YrdC/RibB"/>
    <property type="match status" value="1"/>
</dbReference>
<evidence type="ECO:0000256" key="1">
    <source>
        <dbReference type="ARBA" id="ARBA00004496"/>
    </source>
</evidence>
<feature type="binding site" evidence="14">
    <location>
        <position position="57"/>
    </location>
    <ligand>
        <name>ATP</name>
        <dbReference type="ChEBI" id="CHEBI:30616"/>
    </ligand>
</feature>
<comment type="similarity">
    <text evidence="2 13">Belongs to the SUA5 family.</text>
</comment>
<dbReference type="FunFam" id="3.90.870.10:FF:000009">
    <property type="entry name" value="Threonylcarbamoyl-AMP synthase, putative"/>
    <property type="match status" value="1"/>
</dbReference>
<reference evidence="16" key="2">
    <citation type="submission" date="2021-04" db="EMBL/GenBank/DDBJ databases">
        <authorList>
            <person name="Gilroy R."/>
        </authorList>
    </citation>
    <scope>NUCLEOTIDE SEQUENCE</scope>
    <source>
        <strain evidence="16">ChiHcolR34-3080</strain>
    </source>
</reference>
<keyword evidence="9 13" id="KW-0547">Nucleotide-binding</keyword>
<dbReference type="NCBIfam" id="TIGR00057">
    <property type="entry name" value="L-threonylcarbamoyladenylate synthase"/>
    <property type="match status" value="1"/>
</dbReference>
<dbReference type="InterPro" id="IPR006070">
    <property type="entry name" value="Sua5-like_dom"/>
</dbReference>
<dbReference type="GO" id="GO:0005737">
    <property type="term" value="C:cytoplasm"/>
    <property type="evidence" value="ECO:0007669"/>
    <property type="project" value="UniProtKB-SubCell"/>
</dbReference>
<evidence type="ECO:0000256" key="14">
    <source>
        <dbReference type="PIRSR" id="PIRSR004930-1"/>
    </source>
</evidence>
<dbReference type="Gene3D" id="3.90.870.10">
    <property type="entry name" value="DHBP synthase"/>
    <property type="match status" value="1"/>
</dbReference>
<evidence type="ECO:0000256" key="10">
    <source>
        <dbReference type="ARBA" id="ARBA00022840"/>
    </source>
</evidence>
<evidence type="ECO:0000256" key="13">
    <source>
        <dbReference type="PIRNR" id="PIRNR004930"/>
    </source>
</evidence>
<feature type="binding site" evidence="14">
    <location>
        <position position="140"/>
    </location>
    <ligand>
        <name>L-threonine</name>
        <dbReference type="ChEBI" id="CHEBI:57926"/>
    </ligand>
</feature>
<dbReference type="GO" id="GO:0003725">
    <property type="term" value="F:double-stranded RNA binding"/>
    <property type="evidence" value="ECO:0007669"/>
    <property type="project" value="UniProtKB-UniRule"/>
</dbReference>
<feature type="binding site" evidence="14">
    <location>
        <position position="150"/>
    </location>
    <ligand>
        <name>ATP</name>
        <dbReference type="ChEBI" id="CHEBI:30616"/>
    </ligand>
</feature>
<accession>A0A9D1Q9U7</accession>
<feature type="binding site" evidence="14">
    <location>
        <position position="194"/>
    </location>
    <ligand>
        <name>ATP</name>
        <dbReference type="ChEBI" id="CHEBI:30616"/>
    </ligand>
</feature>